<dbReference type="GeneID" id="28732962"/>
<reference evidence="1 2" key="1">
    <citation type="submission" date="2015-06" db="EMBL/GenBank/DDBJ databases">
        <title>Draft genome of the ant-associated black yeast Phialophora attae CBS 131958.</title>
        <authorList>
            <person name="Moreno L.F."/>
            <person name="Stielow B.J."/>
            <person name="de Hoog S."/>
            <person name="Vicente V.A."/>
            <person name="Weiss V.A."/>
            <person name="de Vries M."/>
            <person name="Cruz L.M."/>
            <person name="Souza E.M."/>
        </authorList>
    </citation>
    <scope>NUCLEOTIDE SEQUENCE [LARGE SCALE GENOMIC DNA]</scope>
    <source>
        <strain evidence="1 2">CBS 131958</strain>
    </source>
</reference>
<dbReference type="Gene3D" id="3.40.50.720">
    <property type="entry name" value="NAD(P)-binding Rossmann-like Domain"/>
    <property type="match status" value="2"/>
</dbReference>
<gene>
    <name evidence="1" type="ORF">AB675_12175</name>
</gene>
<dbReference type="STRING" id="1664694.A0A0N0NKU5"/>
<dbReference type="RefSeq" id="XP_017998401.1">
    <property type="nucleotide sequence ID" value="XM_018141082.1"/>
</dbReference>
<dbReference type="Gene3D" id="3.90.180.10">
    <property type="entry name" value="Medium-chain alcohol dehydrogenases, catalytic domain"/>
    <property type="match status" value="2"/>
</dbReference>
<dbReference type="PANTHER" id="PTHR11695">
    <property type="entry name" value="ALCOHOL DEHYDROGENASE RELATED"/>
    <property type="match status" value="1"/>
</dbReference>
<keyword evidence="2" id="KW-1185">Reference proteome</keyword>
<dbReference type="Pfam" id="PF13602">
    <property type="entry name" value="ADH_zinc_N_2"/>
    <property type="match status" value="1"/>
</dbReference>
<organism evidence="1 2">
    <name type="scientific">Cyphellophora attinorum</name>
    <dbReference type="NCBI Taxonomy" id="1664694"/>
    <lineage>
        <taxon>Eukaryota</taxon>
        <taxon>Fungi</taxon>
        <taxon>Dikarya</taxon>
        <taxon>Ascomycota</taxon>
        <taxon>Pezizomycotina</taxon>
        <taxon>Eurotiomycetes</taxon>
        <taxon>Chaetothyriomycetidae</taxon>
        <taxon>Chaetothyriales</taxon>
        <taxon>Cyphellophoraceae</taxon>
        <taxon>Cyphellophora</taxon>
    </lineage>
</organism>
<dbReference type="Proteomes" id="UP000038010">
    <property type="component" value="Unassembled WGS sequence"/>
</dbReference>
<dbReference type="InterPro" id="IPR050700">
    <property type="entry name" value="YIM1/Zinc_Alcohol_DH_Fams"/>
</dbReference>
<sequence>MRALHLPGAADGHVPAFNYPNKKGRAEALQFSKDIPKPIVPAGCSTNAYILRVQTTALQKGELTWPEPLERHRFQPWAGAIPGHDVVGTIDTVHHATTAPSPKFKAGDRVWGLIDFDRDGAAADYVLAYENEIALAPQSIQHLHRTSSATLATVPLSGLTAYQALYTNGHFAEPSTTTTAQRHSRPPAQEPKRLLITGASGTLLDAHPLPKGHPSRDVVLDYTTSDFHLSTALRNAGITEPFDLVIEAAGGEIAADIILQDGIVKVPGGRVMSISGPLEGGLATLDEEMAAQVKAKLAVEDREGLHFEFFIVKPDMGQLERLGEWVKEGMLMGEVESVWELEHGRGAMMRVEQGKGRKGRGKVVLRVDREQ</sequence>
<dbReference type="EMBL" id="LFJN01000019">
    <property type="protein sequence ID" value="KPI38438.1"/>
    <property type="molecule type" value="Genomic_DNA"/>
</dbReference>
<dbReference type="GO" id="GO:0005739">
    <property type="term" value="C:mitochondrion"/>
    <property type="evidence" value="ECO:0007669"/>
    <property type="project" value="TreeGrafter"/>
</dbReference>
<dbReference type="InterPro" id="IPR011032">
    <property type="entry name" value="GroES-like_sf"/>
</dbReference>
<evidence type="ECO:0000313" key="1">
    <source>
        <dbReference type="EMBL" id="KPI38438.1"/>
    </source>
</evidence>
<dbReference type="VEuPathDB" id="FungiDB:AB675_12175"/>
<protein>
    <submittedName>
        <fullName evidence="1">Uncharacterized protein</fullName>
    </submittedName>
</protein>
<accession>A0A0N0NKU5</accession>
<dbReference type="PANTHER" id="PTHR11695:SF647">
    <property type="entry name" value="ENOYL REDUCTASE (ER) DOMAIN-CONTAINING PROTEIN"/>
    <property type="match status" value="1"/>
</dbReference>
<proteinExistence type="predicted"/>
<dbReference type="SUPFAM" id="SSF50129">
    <property type="entry name" value="GroES-like"/>
    <property type="match status" value="1"/>
</dbReference>
<name>A0A0N0NKU5_9EURO</name>
<comment type="caution">
    <text evidence="1">The sequence shown here is derived from an EMBL/GenBank/DDBJ whole genome shotgun (WGS) entry which is preliminary data.</text>
</comment>
<evidence type="ECO:0000313" key="2">
    <source>
        <dbReference type="Proteomes" id="UP000038010"/>
    </source>
</evidence>
<dbReference type="OrthoDB" id="191139at2759"/>
<dbReference type="AlphaFoldDB" id="A0A0N0NKU5"/>